<organism evidence="1">
    <name type="scientific">Trichuris suis</name>
    <name type="common">pig whipworm</name>
    <dbReference type="NCBI Taxonomy" id="68888"/>
    <lineage>
        <taxon>Eukaryota</taxon>
        <taxon>Metazoa</taxon>
        <taxon>Ecdysozoa</taxon>
        <taxon>Nematoda</taxon>
        <taxon>Enoplea</taxon>
        <taxon>Dorylaimia</taxon>
        <taxon>Trichinellida</taxon>
        <taxon>Trichuridae</taxon>
        <taxon>Trichuris</taxon>
    </lineage>
</organism>
<reference evidence="1" key="1">
    <citation type="journal article" date="2014" name="Nat. Genet.">
        <title>Genome and transcriptome of the porcine whipworm Trichuris suis.</title>
        <authorList>
            <person name="Jex A.R."/>
            <person name="Nejsum P."/>
            <person name="Schwarz E.M."/>
            <person name="Hu L."/>
            <person name="Young N.D."/>
            <person name="Hall R.S."/>
            <person name="Korhonen P.K."/>
            <person name="Liao S."/>
            <person name="Thamsborg S."/>
            <person name="Xia J."/>
            <person name="Xu P."/>
            <person name="Wang S."/>
            <person name="Scheerlinck J.P."/>
            <person name="Hofmann A."/>
            <person name="Sternberg P.W."/>
            <person name="Wang J."/>
            <person name="Gasser R.B."/>
        </authorList>
    </citation>
    <scope>NUCLEOTIDE SEQUENCE [LARGE SCALE GENOMIC DNA]</scope>
    <source>
        <strain evidence="1">DCEP-RM93F</strain>
    </source>
</reference>
<proteinExistence type="predicted"/>
<sequence>RSPSRLPGPPSSGFGPAIDHRVAEPISLCSVDTPTTYSEGPVLLVVIGKTRGGEGAAERRFEPRLYLYYERTGVDGRGTLRKLFISILEDNGHLLGVGP</sequence>
<gene>
    <name evidence="1" type="ORF">M514_28319</name>
</gene>
<accession>A0A085MQK6</accession>
<protein>
    <submittedName>
        <fullName evidence="1">Uncharacterized protein</fullName>
    </submittedName>
</protein>
<evidence type="ECO:0000313" key="1">
    <source>
        <dbReference type="EMBL" id="KFD59502.1"/>
    </source>
</evidence>
<name>A0A085MQK6_9BILA</name>
<dbReference type="Proteomes" id="UP000030758">
    <property type="component" value="Unassembled WGS sequence"/>
</dbReference>
<dbReference type="EMBL" id="KL367873">
    <property type="protein sequence ID" value="KFD59502.1"/>
    <property type="molecule type" value="Genomic_DNA"/>
</dbReference>
<feature type="non-terminal residue" evidence="1">
    <location>
        <position position="1"/>
    </location>
</feature>
<dbReference type="AlphaFoldDB" id="A0A085MQK6"/>